<feature type="region of interest" description="Disordered" evidence="1">
    <location>
        <begin position="241"/>
        <end position="267"/>
    </location>
</feature>
<reference evidence="2 3" key="1">
    <citation type="journal article" date="2013" name="PLoS Genet.">
        <title>Genomic mechanisms accounting for the adaptation to parasitism in nematode-trapping fungi.</title>
        <authorList>
            <person name="Meerupati T."/>
            <person name="Andersson K.M."/>
            <person name="Friman E."/>
            <person name="Kumar D."/>
            <person name="Tunlid A."/>
            <person name="Ahren D."/>
        </authorList>
    </citation>
    <scope>NUCLEOTIDE SEQUENCE [LARGE SCALE GENOMIC DNA]</scope>
    <source>
        <strain evidence="2 3">CBS 200.50</strain>
    </source>
</reference>
<dbReference type="EMBL" id="AQGS01000107">
    <property type="protein sequence ID" value="EPS42593.1"/>
    <property type="molecule type" value="Genomic_DNA"/>
</dbReference>
<protein>
    <recommendedName>
        <fullName evidence="4">Clr5 domain-containing protein</fullName>
    </recommendedName>
</protein>
<feature type="region of interest" description="Disordered" evidence="1">
    <location>
        <begin position="160"/>
        <end position="195"/>
    </location>
</feature>
<gene>
    <name evidence="2" type="ORF">H072_3366</name>
</gene>
<evidence type="ECO:0000256" key="1">
    <source>
        <dbReference type="SAM" id="MobiDB-lite"/>
    </source>
</evidence>
<dbReference type="AlphaFoldDB" id="S8BSX0"/>
<evidence type="ECO:0000313" key="2">
    <source>
        <dbReference type="EMBL" id="EPS42593.1"/>
    </source>
</evidence>
<dbReference type="HOGENOM" id="CLU_409935_0_0_1"/>
<comment type="caution">
    <text evidence="2">The sequence shown here is derived from an EMBL/GenBank/DDBJ whole genome shotgun (WGS) entry which is preliminary data.</text>
</comment>
<dbReference type="OrthoDB" id="5426524at2759"/>
<feature type="compositionally biased region" description="Polar residues" evidence="1">
    <location>
        <begin position="176"/>
        <end position="190"/>
    </location>
</feature>
<dbReference type="OMA" id="VECCETI"/>
<sequence length="670" mass="76397">MGDTKFLIQQCSAAPKIKRGYTRQTTWDGLKDTVSQDIQRGIPHKTILAKIAKLGVSIKPHQFKRLLRDWGLSDRNIHKRHRKYIFLAEKAARIQGIKIQRWRFNDTGQYLDRARIRRILENKEKDFESKTSQFNHSDDRIYPVFTLAIVQIDVESSPGGLAPSPLPQLDQPQSDNGNPTNEDFSPSYENNSEDSEMADALLIPEVECCETILSLGSIQCIKPEGHVQVLLPENGFLVNQPRSTKENAVDNDDKEGGKLESQEPDSAPNALNTLLQSFCEDLLQSIDALDSLNDSLGKDILDELTPYELVDYLSQIFRKDLEQWKSQQTSKAEEYICKVDSLQARGKLSRPESERLITQRGEGWPWWNGYEMMGYEEAFFFTSEAPSNSYTVITDIFNGVIPIFYNSIPLLWKAIGSETPTFKNFCGDIKFDETHRKQFRAQIIHLPYLQKKYGDTHFTTISALYSTVCMIQEYGESPGLEIHLLEAAMVLLESRPISPCLGQKMSTLQKKLIRVHISEHNLDAATTSAMKSLDMTTAMYGSGSLYSIRAAAMLMLATKYVVVHEAALTYQDPMEWCEFFLFFRARFQRLNESITQLLQDIPPLKLQCYESRTYKMNAVLDIISCQIEVKDPAGAIKTARILENGVFEMLQEYSQLRPVWETEPSNPLLD</sequence>
<proteinExistence type="predicted"/>
<evidence type="ECO:0000313" key="3">
    <source>
        <dbReference type="Proteomes" id="UP000015100"/>
    </source>
</evidence>
<evidence type="ECO:0008006" key="4">
    <source>
        <dbReference type="Google" id="ProtNLM"/>
    </source>
</evidence>
<reference evidence="3" key="2">
    <citation type="submission" date="2013-04" db="EMBL/GenBank/DDBJ databases">
        <title>Genomic mechanisms accounting for the adaptation to parasitism in nematode-trapping fungi.</title>
        <authorList>
            <person name="Ahren D.G."/>
        </authorList>
    </citation>
    <scope>NUCLEOTIDE SEQUENCE [LARGE SCALE GENOMIC DNA]</scope>
    <source>
        <strain evidence="3">CBS 200.50</strain>
    </source>
</reference>
<keyword evidence="3" id="KW-1185">Reference proteome</keyword>
<name>S8BSX0_DACHA</name>
<accession>S8BSX0</accession>
<feature type="compositionally biased region" description="Low complexity" evidence="1">
    <location>
        <begin position="160"/>
        <end position="175"/>
    </location>
</feature>
<dbReference type="Proteomes" id="UP000015100">
    <property type="component" value="Unassembled WGS sequence"/>
</dbReference>
<organism evidence="2 3">
    <name type="scientific">Dactylellina haptotyla (strain CBS 200.50)</name>
    <name type="common">Nematode-trapping fungus</name>
    <name type="synonym">Monacrosporium haptotylum</name>
    <dbReference type="NCBI Taxonomy" id="1284197"/>
    <lineage>
        <taxon>Eukaryota</taxon>
        <taxon>Fungi</taxon>
        <taxon>Dikarya</taxon>
        <taxon>Ascomycota</taxon>
        <taxon>Pezizomycotina</taxon>
        <taxon>Orbiliomycetes</taxon>
        <taxon>Orbiliales</taxon>
        <taxon>Orbiliaceae</taxon>
        <taxon>Dactylellina</taxon>
    </lineage>
</organism>